<name>A0AAX3YUA5_RHOOP</name>
<reference evidence="1" key="1">
    <citation type="submission" date="2022-12" db="EMBL/GenBank/DDBJ databases">
        <authorList>
            <person name="Krivoruchko A.V."/>
            <person name="Elkin A."/>
        </authorList>
    </citation>
    <scope>NUCLEOTIDE SEQUENCE</scope>
    <source>
        <strain evidence="1">IEGM 249</strain>
    </source>
</reference>
<dbReference type="InterPro" id="IPR001753">
    <property type="entry name" value="Enoyl-CoA_hydra/iso"/>
</dbReference>
<dbReference type="RefSeq" id="WP_249343960.1">
    <property type="nucleotide sequence ID" value="NZ_CP130956.1"/>
</dbReference>
<gene>
    <name evidence="1" type="ORF">O4328_37760</name>
    <name evidence="2" type="ORF">Q5707_40120</name>
    <name evidence="3" type="ORF">Q5707_44875</name>
</gene>
<dbReference type="EMBL" id="CP130956">
    <property type="protein sequence ID" value="WLF51709.1"/>
    <property type="molecule type" value="Genomic_DNA"/>
</dbReference>
<keyword evidence="4" id="KW-1185">Reference proteome</keyword>
<organism evidence="2 5">
    <name type="scientific">Rhodococcus opacus</name>
    <name type="common">Nocardia opaca</name>
    <dbReference type="NCBI Taxonomy" id="37919"/>
    <lineage>
        <taxon>Bacteria</taxon>
        <taxon>Bacillati</taxon>
        <taxon>Actinomycetota</taxon>
        <taxon>Actinomycetes</taxon>
        <taxon>Mycobacteriales</taxon>
        <taxon>Nocardiaceae</taxon>
        <taxon>Rhodococcus</taxon>
    </lineage>
</organism>
<evidence type="ECO:0000313" key="5">
    <source>
        <dbReference type="Proteomes" id="UP001231166"/>
    </source>
</evidence>
<protein>
    <submittedName>
        <fullName evidence="2">Enoyl-CoA hydratase-related protein</fullName>
    </submittedName>
</protein>
<accession>A0AAX3YUA5</accession>
<evidence type="ECO:0000313" key="2">
    <source>
        <dbReference type="EMBL" id="WLF51709.1"/>
    </source>
</evidence>
<dbReference type="Gene3D" id="3.90.226.10">
    <property type="entry name" value="2-enoyl-CoA Hydratase, Chain A, domain 1"/>
    <property type="match status" value="1"/>
</dbReference>
<keyword evidence="2" id="KW-0614">Plasmid</keyword>
<evidence type="ECO:0000313" key="4">
    <source>
        <dbReference type="Proteomes" id="UP001066327"/>
    </source>
</evidence>
<proteinExistence type="predicted"/>
<geneLocation type="plasmid" evidence="2 5">
    <name>pRho-VOC14-L</name>
</geneLocation>
<dbReference type="EMBL" id="CP130956">
    <property type="protein sequence ID" value="WLF52494.1"/>
    <property type="molecule type" value="Genomic_DNA"/>
</dbReference>
<evidence type="ECO:0000313" key="3">
    <source>
        <dbReference type="EMBL" id="WLF52494.1"/>
    </source>
</evidence>
<reference evidence="2" key="2">
    <citation type="submission" date="2023-07" db="EMBL/GenBank/DDBJ databases">
        <title>Genomic analysis of Rhodococcus opacus VOC-14 with glycol ethers degradation activity.</title>
        <authorList>
            <person name="Narkevich D.A."/>
            <person name="Hlushen A.M."/>
            <person name="Akhremchuk A.E."/>
            <person name="Sikolenko M.A."/>
            <person name="Valentovich L.N."/>
        </authorList>
    </citation>
    <scope>NUCLEOTIDE SEQUENCE</scope>
    <source>
        <strain evidence="2">VOC-14</strain>
        <plasmid evidence="2">pRho-VOC14-L</plasmid>
    </source>
</reference>
<sequence>MTGAQQDFVLAERRGQVLALRIGLVDHLIVDGNVLAAAVSYAQQLATQCSPTSMAVIKQQLQTDANGTYADSVSRAEGLMFDSFRGEDLVEGLQSHLDKRAPTFPSLPTRSSRVPV</sequence>
<dbReference type="Proteomes" id="UP001231166">
    <property type="component" value="Plasmid pRho-VOC14-L"/>
</dbReference>
<dbReference type="AlphaFoldDB" id="A0AAX3YUA5"/>
<dbReference type="Proteomes" id="UP001066327">
    <property type="component" value="Unassembled WGS sequence"/>
</dbReference>
<dbReference type="Pfam" id="PF00378">
    <property type="entry name" value="ECH_1"/>
    <property type="match status" value="1"/>
</dbReference>
<dbReference type="SUPFAM" id="SSF52096">
    <property type="entry name" value="ClpP/crotonase"/>
    <property type="match status" value="1"/>
</dbReference>
<dbReference type="EMBL" id="JAPWIS010000030">
    <property type="protein sequence ID" value="MCZ4589319.1"/>
    <property type="molecule type" value="Genomic_DNA"/>
</dbReference>
<dbReference type="GO" id="GO:0003824">
    <property type="term" value="F:catalytic activity"/>
    <property type="evidence" value="ECO:0007669"/>
    <property type="project" value="UniProtKB-ARBA"/>
</dbReference>
<evidence type="ECO:0000313" key="1">
    <source>
        <dbReference type="EMBL" id="MCZ4589319.1"/>
    </source>
</evidence>
<dbReference type="InterPro" id="IPR029045">
    <property type="entry name" value="ClpP/crotonase-like_dom_sf"/>
</dbReference>